<evidence type="ECO:0000259" key="1">
    <source>
        <dbReference type="Pfam" id="PF01850"/>
    </source>
</evidence>
<evidence type="ECO:0000313" key="2">
    <source>
        <dbReference type="EMBL" id="GLK74650.1"/>
    </source>
</evidence>
<proteinExistence type="predicted"/>
<organism evidence="2 3">
    <name type="scientific">Ancylobacter dichloromethanicus</name>
    <dbReference type="NCBI Taxonomy" id="518825"/>
    <lineage>
        <taxon>Bacteria</taxon>
        <taxon>Pseudomonadati</taxon>
        <taxon>Pseudomonadota</taxon>
        <taxon>Alphaproteobacteria</taxon>
        <taxon>Hyphomicrobiales</taxon>
        <taxon>Xanthobacteraceae</taxon>
        <taxon>Ancylobacter</taxon>
    </lineage>
</organism>
<comment type="caution">
    <text evidence="2">The sequence shown here is derived from an EMBL/GenBank/DDBJ whole genome shotgun (WGS) entry which is preliminary data.</text>
</comment>
<sequence>MRHLISDWIINEISSATAIKLRTRQINIAQRAAALAMLNKLVTESFTVLTITGGHFRGAARFTDQHSLGLRVGDALHLAVASETGASVGVPTPLRA</sequence>
<accession>A0A9W6N1Y0</accession>
<dbReference type="EMBL" id="BSFJ01000044">
    <property type="protein sequence ID" value="GLK74650.1"/>
    <property type="molecule type" value="Genomic_DNA"/>
</dbReference>
<dbReference type="InterPro" id="IPR002716">
    <property type="entry name" value="PIN_dom"/>
</dbReference>
<dbReference type="Gene3D" id="3.40.50.1010">
    <property type="entry name" value="5'-nuclease"/>
    <property type="match status" value="1"/>
</dbReference>
<dbReference type="AlphaFoldDB" id="A0A9W6N1Y0"/>
<dbReference type="Proteomes" id="UP001143370">
    <property type="component" value="Unassembled WGS sequence"/>
</dbReference>
<dbReference type="InterPro" id="IPR029060">
    <property type="entry name" value="PIN-like_dom_sf"/>
</dbReference>
<dbReference type="Pfam" id="PF01850">
    <property type="entry name" value="PIN"/>
    <property type="match status" value="1"/>
</dbReference>
<reference evidence="2" key="1">
    <citation type="journal article" date="2014" name="Int. J. Syst. Evol. Microbiol.">
        <title>Complete genome sequence of Corynebacterium casei LMG S-19264T (=DSM 44701T), isolated from a smear-ripened cheese.</title>
        <authorList>
            <consortium name="US DOE Joint Genome Institute (JGI-PGF)"/>
            <person name="Walter F."/>
            <person name="Albersmeier A."/>
            <person name="Kalinowski J."/>
            <person name="Ruckert C."/>
        </authorList>
    </citation>
    <scope>NUCLEOTIDE SEQUENCE</scope>
    <source>
        <strain evidence="2">VKM B-2484</strain>
    </source>
</reference>
<evidence type="ECO:0000313" key="3">
    <source>
        <dbReference type="Proteomes" id="UP001143370"/>
    </source>
</evidence>
<feature type="domain" description="PIN" evidence="1">
    <location>
        <begin position="29"/>
        <end position="87"/>
    </location>
</feature>
<keyword evidence="3" id="KW-1185">Reference proteome</keyword>
<gene>
    <name evidence="2" type="ORF">GCM10017643_47680</name>
</gene>
<reference evidence="2" key="2">
    <citation type="submission" date="2023-01" db="EMBL/GenBank/DDBJ databases">
        <authorList>
            <person name="Sun Q."/>
            <person name="Evtushenko L."/>
        </authorList>
    </citation>
    <scope>NUCLEOTIDE SEQUENCE</scope>
    <source>
        <strain evidence="2">VKM B-2484</strain>
    </source>
</reference>
<name>A0A9W6N1Y0_9HYPH</name>
<protein>
    <recommendedName>
        <fullName evidence="1">PIN domain-containing protein</fullName>
    </recommendedName>
</protein>
<dbReference type="CDD" id="cd09874">
    <property type="entry name" value="PIN_MT3492-like"/>
    <property type="match status" value="1"/>
</dbReference>
<dbReference type="SUPFAM" id="SSF88723">
    <property type="entry name" value="PIN domain-like"/>
    <property type="match status" value="1"/>
</dbReference>